<dbReference type="EMBL" id="CP080544">
    <property type="protein sequence ID" value="QYR53367.1"/>
    <property type="molecule type" value="Genomic_DNA"/>
</dbReference>
<keyword evidence="3" id="KW-1185">Reference proteome</keyword>
<feature type="transmembrane region" description="Helical" evidence="1">
    <location>
        <begin position="161"/>
        <end position="181"/>
    </location>
</feature>
<dbReference type="NCBIfam" id="NF010613">
    <property type="entry name" value="PRK14013.1-3"/>
    <property type="match status" value="1"/>
</dbReference>
<evidence type="ECO:0000256" key="1">
    <source>
        <dbReference type="SAM" id="Phobius"/>
    </source>
</evidence>
<feature type="transmembrane region" description="Helical" evidence="1">
    <location>
        <begin position="69"/>
        <end position="99"/>
    </location>
</feature>
<protein>
    <submittedName>
        <fullName evidence="2">DUF475 domain-containing protein</fullName>
    </submittedName>
</protein>
<dbReference type="Pfam" id="PF04332">
    <property type="entry name" value="DUF475"/>
    <property type="match status" value="1"/>
</dbReference>
<proteinExistence type="predicted"/>
<feature type="transmembrane region" description="Helical" evidence="1">
    <location>
        <begin position="258"/>
        <end position="276"/>
    </location>
</feature>
<feature type="transmembrane region" description="Helical" evidence="1">
    <location>
        <begin position="187"/>
        <end position="210"/>
    </location>
</feature>
<name>A0ABX8WRB3_9GAMM</name>
<keyword evidence="1" id="KW-1133">Transmembrane helix</keyword>
<gene>
    <name evidence="2" type="ORF">H8L67_02320</name>
</gene>
<dbReference type="PANTHER" id="PTHR30238:SF4">
    <property type="entry name" value="SLL1022 PROTEIN"/>
    <property type="match status" value="1"/>
</dbReference>
<dbReference type="PANTHER" id="PTHR30238">
    <property type="entry name" value="MEMBRANE BOUND PREDICTED REDOX MODULATOR"/>
    <property type="match status" value="1"/>
</dbReference>
<keyword evidence="1" id="KW-0472">Membrane</keyword>
<dbReference type="InterPro" id="IPR007427">
    <property type="entry name" value="DUF475"/>
</dbReference>
<dbReference type="Proteomes" id="UP000824755">
    <property type="component" value="Chromosome"/>
</dbReference>
<organism evidence="2 3">
    <name type="scientific">Lysobacter soyae</name>
    <dbReference type="NCBI Taxonomy" id="2764185"/>
    <lineage>
        <taxon>Bacteria</taxon>
        <taxon>Pseudomonadati</taxon>
        <taxon>Pseudomonadota</taxon>
        <taxon>Gammaproteobacteria</taxon>
        <taxon>Lysobacterales</taxon>
        <taxon>Lysobacteraceae</taxon>
        <taxon>Lysobacter</taxon>
    </lineage>
</organism>
<feature type="transmembrane region" description="Helical" evidence="1">
    <location>
        <begin position="7"/>
        <end position="23"/>
    </location>
</feature>
<accession>A0ABX8WRB3</accession>
<dbReference type="NCBIfam" id="NF010614">
    <property type="entry name" value="PRK14013.1-4"/>
    <property type="match status" value="1"/>
</dbReference>
<feature type="transmembrane region" description="Helical" evidence="1">
    <location>
        <begin position="317"/>
        <end position="335"/>
    </location>
</feature>
<evidence type="ECO:0000313" key="2">
    <source>
        <dbReference type="EMBL" id="QYR53367.1"/>
    </source>
</evidence>
<feature type="transmembrane region" description="Helical" evidence="1">
    <location>
        <begin position="230"/>
        <end position="252"/>
    </location>
</feature>
<feature type="transmembrane region" description="Helical" evidence="1">
    <location>
        <begin position="288"/>
        <end position="311"/>
    </location>
</feature>
<feature type="transmembrane region" description="Helical" evidence="1">
    <location>
        <begin position="29"/>
        <end position="48"/>
    </location>
</feature>
<evidence type="ECO:0000313" key="3">
    <source>
        <dbReference type="Proteomes" id="UP000824755"/>
    </source>
</evidence>
<sequence length="349" mass="38150">MKDFRWSFIVTFICLAIAGWWGTRTGMGIGNALWLALVLGVLEVSLSFDNAVVNAGVLRDMDAFWRRMFLTVGILVAVFGMRLVFPIVIVAVAAHVPLVSVIDMALSRPAEYSQHLHEAYPSIAAFGSMFLLLVFLNFLFDTARERHWLGGFERKMSQLGKLDSIATMVALCVLFATRWFVPETLQHSVLVAGMAGIILYVGVDLIASLFGESEHVDDNGVVTVVKRTGVAAFIYLEVLDASFSFDGVIGAFAITRDVVIIMLGLAIGAMFVRSMTIHLVKRGTLNQYVYLEHGAHYAIGVLAVIMLAGIVHHVPEWITGLLGVVFIAASLMSSVRFNRAQRGAPQADA</sequence>
<reference evidence="2 3" key="1">
    <citation type="submission" date="2021-08" db="EMBL/GenBank/DDBJ databases">
        <title>Lysobacter sp. strain CJ11 Genome sequencing and assembly.</title>
        <authorList>
            <person name="Kim I."/>
        </authorList>
    </citation>
    <scope>NUCLEOTIDE SEQUENCE [LARGE SCALE GENOMIC DNA]</scope>
    <source>
        <strain evidence="2 3">CJ11</strain>
    </source>
</reference>
<feature type="transmembrane region" description="Helical" evidence="1">
    <location>
        <begin position="119"/>
        <end position="140"/>
    </location>
</feature>
<dbReference type="RefSeq" id="WP_220380183.1">
    <property type="nucleotide sequence ID" value="NZ_CP080544.1"/>
</dbReference>
<keyword evidence="1" id="KW-0812">Transmembrane</keyword>